<reference evidence="2 3" key="1">
    <citation type="submission" date="2017-02" db="EMBL/GenBank/DDBJ databases">
        <authorList>
            <person name="Peterson S.W."/>
        </authorList>
    </citation>
    <scope>NUCLEOTIDE SEQUENCE [LARGE SCALE GENOMIC DNA]</scope>
    <source>
        <strain evidence="2 3">CECT 9189</strain>
    </source>
</reference>
<feature type="region of interest" description="Disordered" evidence="1">
    <location>
        <begin position="20"/>
        <end position="49"/>
    </location>
</feature>
<name>A0A1T4K195_9GAMM</name>
<evidence type="ECO:0000313" key="3">
    <source>
        <dbReference type="Proteomes" id="UP000191116"/>
    </source>
</evidence>
<dbReference type="SUPFAM" id="SSF160214">
    <property type="entry name" value="FlaG-like"/>
    <property type="match status" value="1"/>
</dbReference>
<dbReference type="PANTHER" id="PTHR37166">
    <property type="entry name" value="PROTEIN FLAG"/>
    <property type="match status" value="1"/>
</dbReference>
<dbReference type="Gene3D" id="3.30.160.170">
    <property type="entry name" value="FlaG-like"/>
    <property type="match status" value="1"/>
</dbReference>
<dbReference type="Proteomes" id="UP000191116">
    <property type="component" value="Unassembled WGS sequence"/>
</dbReference>
<accession>A0A1T4K195</accession>
<dbReference type="AlphaFoldDB" id="A0A1T4K195"/>
<dbReference type="Pfam" id="PF03646">
    <property type="entry name" value="FlaG"/>
    <property type="match status" value="1"/>
</dbReference>
<dbReference type="RefSeq" id="WP_080172887.1">
    <property type="nucleotide sequence ID" value="NZ_AP024854.1"/>
</dbReference>
<keyword evidence="2" id="KW-0282">Flagellum</keyword>
<dbReference type="InterPro" id="IPR005186">
    <property type="entry name" value="FlaG"/>
</dbReference>
<dbReference type="InterPro" id="IPR035924">
    <property type="entry name" value="FlaG-like_sf"/>
</dbReference>
<proteinExistence type="predicted"/>
<keyword evidence="2" id="KW-0969">Cilium</keyword>
<feature type="compositionally biased region" description="Low complexity" evidence="1">
    <location>
        <begin position="20"/>
        <end position="31"/>
    </location>
</feature>
<sequence length="149" mass="16120">MAITSTAATGQYTALPTSLNSTTSATVNTANQSKSDPTYSELPPSGKPLPLITALTDVDDVNHPLDDNPLNSFTPDPIAEQERIKQIEQALQQCNRSLRFHQDEETGKQIATIVDNKTGDVIRQVPAQELLELNKNLAKHALGSISKTV</sequence>
<organism evidence="2 3">
    <name type="scientific">Photobacterium toruni</name>
    <dbReference type="NCBI Taxonomy" id="1935446"/>
    <lineage>
        <taxon>Bacteria</taxon>
        <taxon>Pseudomonadati</taxon>
        <taxon>Pseudomonadota</taxon>
        <taxon>Gammaproteobacteria</taxon>
        <taxon>Vibrionales</taxon>
        <taxon>Vibrionaceae</taxon>
        <taxon>Photobacterium</taxon>
    </lineage>
</organism>
<keyword evidence="2" id="KW-0966">Cell projection</keyword>
<protein>
    <submittedName>
        <fullName evidence="2">Flagellar protein FlaG</fullName>
    </submittedName>
</protein>
<evidence type="ECO:0000256" key="1">
    <source>
        <dbReference type="SAM" id="MobiDB-lite"/>
    </source>
</evidence>
<gene>
    <name evidence="2" type="ORF">CZ814_00106</name>
</gene>
<evidence type="ECO:0000313" key="2">
    <source>
        <dbReference type="EMBL" id="SJZ36256.1"/>
    </source>
</evidence>
<dbReference type="PANTHER" id="PTHR37166:SF1">
    <property type="entry name" value="PROTEIN FLAG"/>
    <property type="match status" value="1"/>
</dbReference>
<dbReference type="EMBL" id="FUWP01000001">
    <property type="protein sequence ID" value="SJZ36256.1"/>
    <property type="molecule type" value="Genomic_DNA"/>
</dbReference>